<proteinExistence type="predicted"/>
<comment type="caution">
    <text evidence="4">The sequence shown here is derived from an EMBL/GenBank/DDBJ whole genome shotgun (WGS) entry which is preliminary data.</text>
</comment>
<dbReference type="InterPro" id="IPR011053">
    <property type="entry name" value="Single_hybrid_motif"/>
</dbReference>
<evidence type="ECO:0000256" key="2">
    <source>
        <dbReference type="ARBA" id="ARBA00022823"/>
    </source>
</evidence>
<dbReference type="InterPro" id="IPR000089">
    <property type="entry name" value="Biotin_lipoyl"/>
</dbReference>
<name>A0A4R0N475_9SPHI</name>
<keyword evidence="5" id="KW-1185">Reference proteome</keyword>
<dbReference type="InterPro" id="IPR003016">
    <property type="entry name" value="2-oxoA_DH_lipoyl-BS"/>
</dbReference>
<dbReference type="RefSeq" id="WP_131610449.1">
    <property type="nucleotide sequence ID" value="NZ_SJSM01000012.1"/>
</dbReference>
<evidence type="ECO:0000313" key="4">
    <source>
        <dbReference type="EMBL" id="TCC93074.1"/>
    </source>
</evidence>
<accession>A0A4R0N475</accession>
<dbReference type="OrthoDB" id="754682at2"/>
<sequence>MQEYYKLYADALDHFKDEARKAFASICSSFGLQEENMILKDTDNLFQLRFSNNKVRIVVEGVNWGMNTAVRFGVNTKDSCLYSILQLIRERKPELVVDGNQIDQLYGYAHYLMTYAADILTGDTTFFYQQEVSRKQKKENAWKAEQAESARKIAEGYQKIDTPFGEPVWRKFRPLLSTYSITKEKFPLSSEVLFNEDDSLTYSQSEAVISHWRIELDEIVMKDEVICEVNTDKVSVEIVAPKTGRLVWLLEEGIAFKFSTCIALLDPHFLDSPTAQLPVS</sequence>
<evidence type="ECO:0000313" key="5">
    <source>
        <dbReference type="Proteomes" id="UP000291117"/>
    </source>
</evidence>
<dbReference type="EMBL" id="SJSM01000012">
    <property type="protein sequence ID" value="TCC93074.1"/>
    <property type="molecule type" value="Genomic_DNA"/>
</dbReference>
<reference evidence="4 5" key="1">
    <citation type="submission" date="2019-02" db="EMBL/GenBank/DDBJ databases">
        <title>Pedobacter sp. RP-3-8 sp. nov., isolated from Arctic soil.</title>
        <authorList>
            <person name="Dahal R.H."/>
        </authorList>
    </citation>
    <scope>NUCLEOTIDE SEQUENCE [LARGE SCALE GENOMIC DNA]</scope>
    <source>
        <strain evidence="4 5">RP-3-8</strain>
    </source>
</reference>
<evidence type="ECO:0000259" key="3">
    <source>
        <dbReference type="Pfam" id="PF00364"/>
    </source>
</evidence>
<dbReference type="SUPFAM" id="SSF51230">
    <property type="entry name" value="Single hybrid motif"/>
    <property type="match status" value="1"/>
</dbReference>
<feature type="domain" description="Lipoyl-binding" evidence="3">
    <location>
        <begin position="206"/>
        <end position="255"/>
    </location>
</feature>
<comment type="cofactor">
    <cofactor evidence="1">
        <name>(R)-lipoate</name>
        <dbReference type="ChEBI" id="CHEBI:83088"/>
    </cofactor>
</comment>
<dbReference type="Gene3D" id="2.40.50.100">
    <property type="match status" value="1"/>
</dbReference>
<gene>
    <name evidence="4" type="ORF">EZ444_17550</name>
</gene>
<dbReference type="Pfam" id="PF00364">
    <property type="entry name" value="Biotin_lipoyl"/>
    <property type="match status" value="1"/>
</dbReference>
<organism evidence="4 5">
    <name type="scientific">Pedobacter hiemivivus</name>
    <dbReference type="NCBI Taxonomy" id="2530454"/>
    <lineage>
        <taxon>Bacteria</taxon>
        <taxon>Pseudomonadati</taxon>
        <taxon>Bacteroidota</taxon>
        <taxon>Sphingobacteriia</taxon>
        <taxon>Sphingobacteriales</taxon>
        <taxon>Sphingobacteriaceae</taxon>
        <taxon>Pedobacter</taxon>
    </lineage>
</organism>
<dbReference type="Proteomes" id="UP000291117">
    <property type="component" value="Unassembled WGS sequence"/>
</dbReference>
<dbReference type="AlphaFoldDB" id="A0A4R0N475"/>
<dbReference type="PROSITE" id="PS00189">
    <property type="entry name" value="LIPOYL"/>
    <property type="match status" value="1"/>
</dbReference>
<dbReference type="CDD" id="cd06849">
    <property type="entry name" value="lipoyl_domain"/>
    <property type="match status" value="1"/>
</dbReference>
<evidence type="ECO:0000256" key="1">
    <source>
        <dbReference type="ARBA" id="ARBA00001938"/>
    </source>
</evidence>
<keyword evidence="2" id="KW-0450">Lipoyl</keyword>
<protein>
    <recommendedName>
        <fullName evidence="3">Lipoyl-binding domain-containing protein</fullName>
    </recommendedName>
</protein>